<proteinExistence type="predicted"/>
<dbReference type="AlphaFoldDB" id="A0A1I3M9Y4"/>
<organism evidence="2 3">
    <name type="scientific">Myroides guanonis</name>
    <dbReference type="NCBI Taxonomy" id="1150112"/>
    <lineage>
        <taxon>Bacteria</taxon>
        <taxon>Pseudomonadati</taxon>
        <taxon>Bacteroidota</taxon>
        <taxon>Flavobacteriia</taxon>
        <taxon>Flavobacteriales</taxon>
        <taxon>Flavobacteriaceae</taxon>
        <taxon>Myroides</taxon>
    </lineage>
</organism>
<evidence type="ECO:0000313" key="2">
    <source>
        <dbReference type="EMBL" id="SFI93849.1"/>
    </source>
</evidence>
<keyword evidence="1" id="KW-1133">Transmembrane helix</keyword>
<evidence type="ECO:0000313" key="3">
    <source>
        <dbReference type="Proteomes" id="UP000243887"/>
    </source>
</evidence>
<evidence type="ECO:0000256" key="1">
    <source>
        <dbReference type="SAM" id="Phobius"/>
    </source>
</evidence>
<dbReference type="STRING" id="1150112.SAMN04487893_10291"/>
<protein>
    <submittedName>
        <fullName evidence="2">Uncharacterized protein</fullName>
    </submittedName>
</protein>
<feature type="transmembrane region" description="Helical" evidence="1">
    <location>
        <begin position="55"/>
        <end position="71"/>
    </location>
</feature>
<dbReference type="RefSeq" id="WP_090677872.1">
    <property type="nucleotide sequence ID" value="NZ_FORU01000002.1"/>
</dbReference>
<reference evidence="3" key="1">
    <citation type="submission" date="2016-10" db="EMBL/GenBank/DDBJ databases">
        <authorList>
            <person name="Varghese N."/>
            <person name="Submissions S."/>
        </authorList>
    </citation>
    <scope>NUCLEOTIDE SEQUENCE [LARGE SCALE GENOMIC DNA]</scope>
    <source>
        <strain evidence="3">DSM 26542</strain>
    </source>
</reference>
<gene>
    <name evidence="2" type="ORF">SAMN04487893_10291</name>
</gene>
<dbReference type="EMBL" id="FORU01000002">
    <property type="protein sequence ID" value="SFI93849.1"/>
    <property type="molecule type" value="Genomic_DNA"/>
</dbReference>
<name>A0A1I3M9Y4_9FLAO</name>
<dbReference type="Proteomes" id="UP000243887">
    <property type="component" value="Unassembled WGS sequence"/>
</dbReference>
<keyword evidence="1" id="KW-0812">Transmembrane</keyword>
<keyword evidence="3" id="KW-1185">Reference proteome</keyword>
<sequence>MKKASKLFVFILSISSLFITDVYGQYDERDNHPYDFGPGVPPGDDDPDPAPIDDYIPLLIVCGLTLAYFAIKIKSKDINKE</sequence>
<accession>A0A1I3M9Y4</accession>
<keyword evidence="1" id="KW-0472">Membrane</keyword>